<dbReference type="AlphaFoldDB" id="A0A3D1JGJ4"/>
<evidence type="ECO:0000256" key="8">
    <source>
        <dbReference type="ARBA" id="ARBA00023136"/>
    </source>
</evidence>
<keyword evidence="8 10" id="KW-0472">Membrane</keyword>
<dbReference type="EMBL" id="DPBP01000024">
    <property type="protein sequence ID" value="HCE17345.1"/>
    <property type="molecule type" value="Genomic_DNA"/>
</dbReference>
<evidence type="ECO:0000256" key="6">
    <source>
        <dbReference type="ARBA" id="ARBA00022989"/>
    </source>
</evidence>
<evidence type="ECO:0000256" key="1">
    <source>
        <dbReference type="ARBA" id="ARBA00004651"/>
    </source>
</evidence>
<dbReference type="Gene3D" id="3.30.465.10">
    <property type="match status" value="1"/>
</dbReference>
<dbReference type="SMART" id="SM01091">
    <property type="entry name" value="CorC_HlyC"/>
    <property type="match status" value="1"/>
</dbReference>
<dbReference type="PROSITE" id="PS51371">
    <property type="entry name" value="CBS"/>
    <property type="match status" value="2"/>
</dbReference>
<gene>
    <name evidence="14" type="ORF">DEQ80_05760</name>
</gene>
<comment type="similarity">
    <text evidence="2">Belongs to the UPF0053 family.</text>
</comment>
<dbReference type="Gene3D" id="3.10.580.10">
    <property type="entry name" value="CBS-domain"/>
    <property type="match status" value="1"/>
</dbReference>
<evidence type="ECO:0000256" key="10">
    <source>
        <dbReference type="PROSITE-ProRule" id="PRU01193"/>
    </source>
</evidence>
<sequence>MTPGQILLILVLIALNGFFVGVEFAAVTSRRTRLEVLSDANSPAARRVAQWLENDASRDRLIAASQLGVTLVSLALGAVGENAFEAWLAPFFHNLLLPGQLRFLQGIIQALPLVLSLVVITSLHVVLGEQVPKVAVIRNPERFALLASGPMHIFTVVFRGFIDLLDWATRSILRLIGMPQDGNAHAAVSSLEELRQIVSSPEVEKIVEPPEREMLSAVIDFSGLLVRQVMIPRTEIVAAEANTPLSEVIRLAVQEGVTKIPVYEENLDQVTGVIHLRDLMARWLQDELRSGVARDLTREVLFIPDSLPVNDLLVQFRQGHQHIAIVLDEYGGTAGLVTLEDLLEEIVGVVQDPFDHELPEIQPQPDGSALLDGLMLIEEVNATFGLHLEDPNYDTIAGYILGKLGHIPQPGEVVEVPEENVRLRVESMDRLRIARVSLSRLSSEKVGQ</sequence>
<dbReference type="InterPro" id="IPR016169">
    <property type="entry name" value="FAD-bd_PCMH_sub2"/>
</dbReference>
<keyword evidence="7 9" id="KW-0129">CBS domain</keyword>
<dbReference type="PROSITE" id="PS51846">
    <property type="entry name" value="CNNM"/>
    <property type="match status" value="1"/>
</dbReference>
<name>A0A3D1JGJ4_9CHLR</name>
<dbReference type="InterPro" id="IPR036318">
    <property type="entry name" value="FAD-bd_PCMH-like_sf"/>
</dbReference>
<dbReference type="Pfam" id="PF00571">
    <property type="entry name" value="CBS"/>
    <property type="match status" value="2"/>
</dbReference>
<keyword evidence="3" id="KW-1003">Cell membrane</keyword>
<dbReference type="InterPro" id="IPR005170">
    <property type="entry name" value="Transptr-assoc_dom"/>
</dbReference>
<evidence type="ECO:0000256" key="2">
    <source>
        <dbReference type="ARBA" id="ARBA00006337"/>
    </source>
</evidence>
<organism evidence="14 15">
    <name type="scientific">Anaerolinea thermolimosa</name>
    <dbReference type="NCBI Taxonomy" id="229919"/>
    <lineage>
        <taxon>Bacteria</taxon>
        <taxon>Bacillati</taxon>
        <taxon>Chloroflexota</taxon>
        <taxon>Anaerolineae</taxon>
        <taxon>Anaerolineales</taxon>
        <taxon>Anaerolineaceae</taxon>
        <taxon>Anaerolinea</taxon>
    </lineage>
</organism>
<keyword evidence="5" id="KW-0677">Repeat</keyword>
<keyword evidence="6 10" id="KW-1133">Transmembrane helix</keyword>
<accession>A0A3D1JGJ4</accession>
<feature type="transmembrane region" description="Helical" evidence="11">
    <location>
        <begin position="103"/>
        <end position="127"/>
    </location>
</feature>
<feature type="transmembrane region" description="Helical" evidence="11">
    <location>
        <begin position="143"/>
        <end position="162"/>
    </location>
</feature>
<feature type="domain" description="CNNM transmembrane" evidence="13">
    <location>
        <begin position="1"/>
        <end position="212"/>
    </location>
</feature>
<evidence type="ECO:0000256" key="3">
    <source>
        <dbReference type="ARBA" id="ARBA00022475"/>
    </source>
</evidence>
<evidence type="ECO:0000313" key="15">
    <source>
        <dbReference type="Proteomes" id="UP000264141"/>
    </source>
</evidence>
<dbReference type="GO" id="GO:0050660">
    <property type="term" value="F:flavin adenine dinucleotide binding"/>
    <property type="evidence" value="ECO:0007669"/>
    <property type="project" value="InterPro"/>
</dbReference>
<feature type="domain" description="CBS" evidence="12">
    <location>
        <begin position="230"/>
        <end position="290"/>
    </location>
</feature>
<dbReference type="InterPro" id="IPR000644">
    <property type="entry name" value="CBS_dom"/>
</dbReference>
<comment type="subcellular location">
    <subcellularLocation>
        <location evidence="1">Cell membrane</location>
        <topology evidence="1">Multi-pass membrane protein</topology>
    </subcellularLocation>
</comment>
<reference evidence="14 15" key="1">
    <citation type="journal article" date="2018" name="Nat. Biotechnol.">
        <title>A standardized bacterial taxonomy based on genome phylogeny substantially revises the tree of life.</title>
        <authorList>
            <person name="Parks D.H."/>
            <person name="Chuvochina M."/>
            <person name="Waite D.W."/>
            <person name="Rinke C."/>
            <person name="Skarshewski A."/>
            <person name="Chaumeil P.A."/>
            <person name="Hugenholtz P."/>
        </authorList>
    </citation>
    <scope>NUCLEOTIDE SEQUENCE [LARGE SCALE GENOMIC DNA]</scope>
    <source>
        <strain evidence="14">UBA8781</strain>
    </source>
</reference>
<feature type="transmembrane region" description="Helical" evidence="11">
    <location>
        <begin position="6"/>
        <end position="27"/>
    </location>
</feature>
<feature type="transmembrane region" description="Helical" evidence="11">
    <location>
        <begin position="61"/>
        <end position="83"/>
    </location>
</feature>
<evidence type="ECO:0000313" key="14">
    <source>
        <dbReference type="EMBL" id="HCE17345.1"/>
    </source>
</evidence>
<dbReference type="GO" id="GO:0005886">
    <property type="term" value="C:plasma membrane"/>
    <property type="evidence" value="ECO:0007669"/>
    <property type="project" value="UniProtKB-SubCell"/>
</dbReference>
<evidence type="ECO:0000259" key="12">
    <source>
        <dbReference type="PROSITE" id="PS51371"/>
    </source>
</evidence>
<proteinExistence type="inferred from homology"/>
<dbReference type="Pfam" id="PF01595">
    <property type="entry name" value="CNNM"/>
    <property type="match status" value="1"/>
</dbReference>
<protein>
    <submittedName>
        <fullName evidence="14">HlyC/CorC family transporter</fullName>
    </submittedName>
</protein>
<keyword evidence="4 10" id="KW-0812">Transmembrane</keyword>
<dbReference type="InterPro" id="IPR044751">
    <property type="entry name" value="Ion_transp-like_CBS"/>
</dbReference>
<evidence type="ECO:0000256" key="11">
    <source>
        <dbReference type="SAM" id="Phobius"/>
    </source>
</evidence>
<dbReference type="CDD" id="cd04590">
    <property type="entry name" value="CBS_pair_CorC_HlyC_assoc"/>
    <property type="match status" value="1"/>
</dbReference>
<dbReference type="PANTHER" id="PTHR43099:SF5">
    <property type="entry name" value="HLYC_CORC FAMILY TRANSPORTER"/>
    <property type="match status" value="1"/>
</dbReference>
<dbReference type="InterPro" id="IPR051676">
    <property type="entry name" value="UPF0053_domain"/>
</dbReference>
<dbReference type="InterPro" id="IPR002550">
    <property type="entry name" value="CNNM"/>
</dbReference>
<evidence type="ECO:0000256" key="9">
    <source>
        <dbReference type="PROSITE-ProRule" id="PRU00703"/>
    </source>
</evidence>
<dbReference type="Proteomes" id="UP000264141">
    <property type="component" value="Unassembled WGS sequence"/>
</dbReference>
<evidence type="ECO:0000256" key="5">
    <source>
        <dbReference type="ARBA" id="ARBA00022737"/>
    </source>
</evidence>
<feature type="domain" description="CBS" evidence="12">
    <location>
        <begin position="296"/>
        <end position="358"/>
    </location>
</feature>
<dbReference type="FunFam" id="3.10.580.10:FF:000002">
    <property type="entry name" value="Magnesium/cobalt efflux protein CorC"/>
    <property type="match status" value="1"/>
</dbReference>
<dbReference type="PANTHER" id="PTHR43099">
    <property type="entry name" value="UPF0053 PROTEIN YRKA"/>
    <property type="match status" value="1"/>
</dbReference>
<evidence type="ECO:0000259" key="13">
    <source>
        <dbReference type="PROSITE" id="PS51846"/>
    </source>
</evidence>
<dbReference type="InterPro" id="IPR046342">
    <property type="entry name" value="CBS_dom_sf"/>
</dbReference>
<dbReference type="SUPFAM" id="SSF56176">
    <property type="entry name" value="FAD-binding/transporter-associated domain-like"/>
    <property type="match status" value="1"/>
</dbReference>
<dbReference type="Pfam" id="PF03471">
    <property type="entry name" value="CorC_HlyC"/>
    <property type="match status" value="1"/>
</dbReference>
<evidence type="ECO:0000256" key="4">
    <source>
        <dbReference type="ARBA" id="ARBA00022692"/>
    </source>
</evidence>
<evidence type="ECO:0000256" key="7">
    <source>
        <dbReference type="ARBA" id="ARBA00023122"/>
    </source>
</evidence>
<dbReference type="STRING" id="229919.GCA_001050195_03155"/>
<dbReference type="SUPFAM" id="SSF54631">
    <property type="entry name" value="CBS-domain pair"/>
    <property type="match status" value="1"/>
</dbReference>
<comment type="caution">
    <text evidence="14">The sequence shown here is derived from an EMBL/GenBank/DDBJ whole genome shotgun (WGS) entry which is preliminary data.</text>
</comment>